<dbReference type="EMBL" id="JADOES010000055">
    <property type="protein sequence ID" value="MBT9317694.1"/>
    <property type="molecule type" value="Genomic_DNA"/>
</dbReference>
<comment type="caution">
    <text evidence="2">The sequence shown here is derived from an EMBL/GenBank/DDBJ whole genome shotgun (WGS) entry which is preliminary data.</text>
</comment>
<keyword evidence="1" id="KW-0472">Membrane</keyword>
<gene>
    <name evidence="2" type="ORF">IXB50_19930</name>
</gene>
<proteinExistence type="predicted"/>
<keyword evidence="1" id="KW-0812">Transmembrane</keyword>
<sequence length="271" mass="30646">MKPRNVAESITDLTKNFFAAFIVGTLVFTIISDGVSNLFWDMLQDRLKSEDGGLSYNWLRFAIVLSLIVLLLSINYFTNFAQWAQKHIPFFRPPLQTNVERLTTPYPGLVVAMSPKDDSPAETVIRFHWNEGQAEHLQHCWIICTNKSLPYATQMVQRFTEEGITQGVKFHYGSYRLPNINDLAEPPTLLVSDDKIDDPNYVQMLVNGIYVDAALKELDSSEVIADYTGATKGMTAGILLACTEPDRPLQYISQLNRDIMAIRVSYKLSQA</sequence>
<evidence type="ECO:0000256" key="1">
    <source>
        <dbReference type="SAM" id="Phobius"/>
    </source>
</evidence>
<protein>
    <submittedName>
        <fullName evidence="2">CRISPR-associated protein</fullName>
    </submittedName>
</protein>
<accession>A0A947GKQ2</accession>
<evidence type="ECO:0000313" key="3">
    <source>
        <dbReference type="Proteomes" id="UP000717364"/>
    </source>
</evidence>
<dbReference type="Proteomes" id="UP000717364">
    <property type="component" value="Unassembled WGS sequence"/>
</dbReference>
<reference evidence="2" key="2">
    <citation type="journal article" date="2021" name="Mar. Drugs">
        <title>Genome Reduction and Secondary Metabolism of the Marine Sponge-Associated Cyanobacterium Leptothoe.</title>
        <authorList>
            <person name="Konstantinou D."/>
            <person name="Popin R.V."/>
            <person name="Fewer D.P."/>
            <person name="Sivonen K."/>
            <person name="Gkelis S."/>
        </authorList>
    </citation>
    <scope>NUCLEOTIDE SEQUENCE</scope>
    <source>
        <strain evidence="2">TAU-MAC 1115</strain>
    </source>
</reference>
<reference evidence="2" key="1">
    <citation type="submission" date="2020-11" db="EMBL/GenBank/DDBJ databases">
        <authorList>
            <person name="Konstantinou D."/>
            <person name="Gkelis S."/>
            <person name="Popin R."/>
            <person name="Fewer D."/>
            <person name="Sivonen K."/>
        </authorList>
    </citation>
    <scope>NUCLEOTIDE SEQUENCE</scope>
    <source>
        <strain evidence="2">TAU-MAC 1115</strain>
    </source>
</reference>
<feature type="transmembrane region" description="Helical" evidence="1">
    <location>
        <begin position="58"/>
        <end position="77"/>
    </location>
</feature>
<organism evidence="2 3">
    <name type="scientific">Leptothoe spongobia TAU-MAC 1115</name>
    <dbReference type="NCBI Taxonomy" id="1967444"/>
    <lineage>
        <taxon>Bacteria</taxon>
        <taxon>Bacillati</taxon>
        <taxon>Cyanobacteriota</taxon>
        <taxon>Cyanophyceae</taxon>
        <taxon>Nodosilineales</taxon>
        <taxon>Cymatolegaceae</taxon>
        <taxon>Leptothoe</taxon>
        <taxon>Leptothoe spongobia</taxon>
    </lineage>
</organism>
<keyword evidence="3" id="KW-1185">Reference proteome</keyword>
<feature type="transmembrane region" description="Helical" evidence="1">
    <location>
        <begin position="16"/>
        <end position="38"/>
    </location>
</feature>
<name>A0A947GKQ2_9CYAN</name>
<dbReference type="RefSeq" id="WP_215610758.1">
    <property type="nucleotide sequence ID" value="NZ_JADOES010000055.1"/>
</dbReference>
<dbReference type="AlphaFoldDB" id="A0A947GKQ2"/>
<keyword evidence="1" id="KW-1133">Transmembrane helix</keyword>
<evidence type="ECO:0000313" key="2">
    <source>
        <dbReference type="EMBL" id="MBT9317694.1"/>
    </source>
</evidence>